<dbReference type="GO" id="GO:0016682">
    <property type="term" value="F:oxidoreductase activity, acting on diphenols and related substances as donors, oxygen as acceptor"/>
    <property type="evidence" value="ECO:0007669"/>
    <property type="project" value="UniProtKB-UniRule"/>
</dbReference>
<keyword evidence="8 9" id="KW-0472">Membrane</keyword>
<evidence type="ECO:0000256" key="4">
    <source>
        <dbReference type="ARBA" id="ARBA00022475"/>
    </source>
</evidence>
<evidence type="ECO:0000313" key="10">
    <source>
        <dbReference type="EMBL" id="KAA9004708.1"/>
    </source>
</evidence>
<organism evidence="10 11">
    <name type="scientific">Paenibacillus spiritus</name>
    <dbReference type="NCBI Taxonomy" id="2496557"/>
    <lineage>
        <taxon>Bacteria</taxon>
        <taxon>Bacillati</taxon>
        <taxon>Bacillota</taxon>
        <taxon>Bacilli</taxon>
        <taxon>Bacillales</taxon>
        <taxon>Paenibacillaceae</taxon>
        <taxon>Paenibacillus</taxon>
    </lineage>
</organism>
<evidence type="ECO:0000313" key="11">
    <source>
        <dbReference type="Proteomes" id="UP000367750"/>
    </source>
</evidence>
<dbReference type="EC" id="1.10.3.-" evidence="9"/>
<dbReference type="GO" id="GO:0005886">
    <property type="term" value="C:plasma membrane"/>
    <property type="evidence" value="ECO:0007669"/>
    <property type="project" value="UniProtKB-SubCell"/>
</dbReference>
<dbReference type="Pfam" id="PF03626">
    <property type="entry name" value="COX4_pro"/>
    <property type="match status" value="1"/>
</dbReference>
<dbReference type="EMBL" id="VYKK01000013">
    <property type="protein sequence ID" value="KAA9004708.1"/>
    <property type="molecule type" value="Genomic_DNA"/>
</dbReference>
<comment type="subcellular location">
    <subcellularLocation>
        <location evidence="2 9">Cell membrane</location>
        <topology evidence="2 9">Multi-pass membrane protein</topology>
    </subcellularLocation>
</comment>
<proteinExistence type="inferred from homology"/>
<comment type="caution">
    <text evidence="10">The sequence shown here is derived from an EMBL/GenBank/DDBJ whole genome shotgun (WGS) entry which is preliminary data.</text>
</comment>
<feature type="transmembrane region" description="Helical" evidence="9">
    <location>
        <begin position="69"/>
        <end position="96"/>
    </location>
</feature>
<dbReference type="GO" id="GO:0042773">
    <property type="term" value="P:ATP synthesis coupled electron transport"/>
    <property type="evidence" value="ECO:0007669"/>
    <property type="project" value="UniProtKB-UniRule"/>
</dbReference>
<comment type="catalytic activity">
    <reaction evidence="1 9">
        <text>2 a quinol + O2 = 2 a quinone + 2 H2O</text>
        <dbReference type="Rhea" id="RHEA:55376"/>
        <dbReference type="ChEBI" id="CHEBI:15377"/>
        <dbReference type="ChEBI" id="CHEBI:15379"/>
        <dbReference type="ChEBI" id="CHEBI:24646"/>
        <dbReference type="ChEBI" id="CHEBI:132124"/>
    </reaction>
</comment>
<keyword evidence="7 9" id="KW-0560">Oxidoreductase</keyword>
<dbReference type="PANTHER" id="PTHR36835">
    <property type="entry name" value="CYTOCHROME BO(3) UBIQUINOL OXIDASE SUBUNIT 4"/>
    <property type="match status" value="1"/>
</dbReference>
<dbReference type="GO" id="GO:0015078">
    <property type="term" value="F:proton transmembrane transporter activity"/>
    <property type="evidence" value="ECO:0007669"/>
    <property type="project" value="TreeGrafter"/>
</dbReference>
<dbReference type="NCBIfam" id="TIGR02901">
    <property type="entry name" value="QoxD"/>
    <property type="match status" value="1"/>
</dbReference>
<comment type="similarity">
    <text evidence="3 9">Belongs to the cytochrome c oxidase bacterial subunit 4 family.</text>
</comment>
<accession>A0A5J5G9K3</accession>
<dbReference type="PANTHER" id="PTHR36835:SF1">
    <property type="entry name" value="CYTOCHROME BO(3) UBIQUINOL OXIDASE SUBUNIT 4"/>
    <property type="match status" value="1"/>
</dbReference>
<dbReference type="OrthoDB" id="2361460at2"/>
<dbReference type="GO" id="GO:0009486">
    <property type="term" value="F:cytochrome bo3 ubiquinol oxidase activity"/>
    <property type="evidence" value="ECO:0007669"/>
    <property type="project" value="TreeGrafter"/>
</dbReference>
<gene>
    <name evidence="10" type="primary">qoxD</name>
    <name evidence="10" type="ORF">F4V43_10315</name>
</gene>
<dbReference type="GO" id="GO:0019646">
    <property type="term" value="P:aerobic electron transport chain"/>
    <property type="evidence" value="ECO:0007669"/>
    <property type="project" value="TreeGrafter"/>
</dbReference>
<dbReference type="RefSeq" id="WP_150458170.1">
    <property type="nucleotide sequence ID" value="NZ_VYKK01000013.1"/>
</dbReference>
<evidence type="ECO:0000256" key="3">
    <source>
        <dbReference type="ARBA" id="ARBA00008079"/>
    </source>
</evidence>
<evidence type="ECO:0000256" key="6">
    <source>
        <dbReference type="ARBA" id="ARBA00022989"/>
    </source>
</evidence>
<dbReference type="GO" id="GO:0015990">
    <property type="term" value="P:electron transport coupled proton transport"/>
    <property type="evidence" value="ECO:0007669"/>
    <property type="project" value="TreeGrafter"/>
</dbReference>
<dbReference type="InterPro" id="IPR005171">
    <property type="entry name" value="Cyt_c_oxidase_su4_prok"/>
</dbReference>
<evidence type="ECO:0000256" key="5">
    <source>
        <dbReference type="ARBA" id="ARBA00022692"/>
    </source>
</evidence>
<feature type="transmembrane region" description="Helical" evidence="9">
    <location>
        <begin position="38"/>
        <end position="57"/>
    </location>
</feature>
<evidence type="ECO:0000256" key="8">
    <source>
        <dbReference type="ARBA" id="ARBA00023136"/>
    </source>
</evidence>
<keyword evidence="6 9" id="KW-1133">Transmembrane helix</keyword>
<keyword evidence="11" id="KW-1185">Reference proteome</keyword>
<keyword evidence="4 9" id="KW-1003">Cell membrane</keyword>
<evidence type="ECO:0000256" key="1">
    <source>
        <dbReference type="ARBA" id="ARBA00000725"/>
    </source>
</evidence>
<dbReference type="InterPro" id="IPR014250">
    <property type="entry name" value="QoxD"/>
</dbReference>
<dbReference type="InterPro" id="IPR050968">
    <property type="entry name" value="Cytochrome_c_oxidase_bac_sub4"/>
</dbReference>
<dbReference type="AlphaFoldDB" id="A0A5J5G9K3"/>
<feature type="transmembrane region" description="Helical" evidence="9">
    <location>
        <begin position="12"/>
        <end position="32"/>
    </location>
</feature>
<name>A0A5J5G9K3_9BACL</name>
<evidence type="ECO:0000256" key="7">
    <source>
        <dbReference type="ARBA" id="ARBA00023002"/>
    </source>
</evidence>
<dbReference type="Proteomes" id="UP000367750">
    <property type="component" value="Unassembled WGS sequence"/>
</dbReference>
<dbReference type="GO" id="GO:0009319">
    <property type="term" value="C:cytochrome o ubiquinol oxidase complex"/>
    <property type="evidence" value="ECO:0007669"/>
    <property type="project" value="TreeGrafter"/>
</dbReference>
<protein>
    <recommendedName>
        <fullName evidence="9">Quinol oxidase subunit 4</fullName>
        <ecNumber evidence="9">1.10.3.-</ecNumber>
    </recommendedName>
</protein>
<evidence type="ECO:0000256" key="9">
    <source>
        <dbReference type="RuleBase" id="RU367153"/>
    </source>
</evidence>
<evidence type="ECO:0000256" key="2">
    <source>
        <dbReference type="ARBA" id="ARBA00004651"/>
    </source>
</evidence>
<reference evidence="10 11" key="1">
    <citation type="submission" date="2019-09" db="EMBL/GenBank/DDBJ databases">
        <title>Bacillus ochoae sp. nov., Paenibacillus whitsoniae sp. nov., Paenibacillus spiritus sp. nov. Isolated from the Mars Exploration Rover during spacecraft assembly.</title>
        <authorList>
            <person name="Seuylemezian A."/>
            <person name="Vaishampayan P."/>
        </authorList>
    </citation>
    <scope>NUCLEOTIDE SEQUENCE [LARGE SCALE GENOMIC DNA]</scope>
    <source>
        <strain evidence="10 11">MER_111</strain>
    </source>
</reference>
<sequence length="97" mass="10692">MLKQLFPIRHVLGYIASLVLSAAALVVIYGDLSHTGNVIVLSVTAIIQAALQLFLFMHIGEDANSKKELYVNIAYALFVGLGTIFGTLFIFIWGWYS</sequence>
<comment type="function">
    <text evidence="9">Catalyzes quinol oxidation with the concomitant reduction of oxygen to water.</text>
</comment>
<keyword evidence="5 9" id="KW-0812">Transmembrane</keyword>